<dbReference type="RefSeq" id="WP_247418823.1">
    <property type="nucleotide sequence ID" value="NZ_JALLGW010000002.1"/>
</dbReference>
<keyword evidence="1" id="KW-1133">Transmembrane helix</keyword>
<keyword evidence="1" id="KW-0472">Membrane</keyword>
<gene>
    <name evidence="3" type="ORF">ACFPYI_02260</name>
</gene>
<dbReference type="Pfam" id="PF07760">
    <property type="entry name" value="DUF1616"/>
    <property type="match status" value="1"/>
</dbReference>
<evidence type="ECO:0000313" key="3">
    <source>
        <dbReference type="EMBL" id="MFC5970145.1"/>
    </source>
</evidence>
<dbReference type="AlphaFoldDB" id="A0ABD5RI60"/>
<feature type="transmembrane region" description="Helical" evidence="1">
    <location>
        <begin position="192"/>
        <end position="212"/>
    </location>
</feature>
<protein>
    <submittedName>
        <fullName evidence="3">DUF1616 domain-containing protein</fullName>
    </submittedName>
</protein>
<feature type="domain" description="DUF1616" evidence="2">
    <location>
        <begin position="50"/>
        <end position="342"/>
    </location>
</feature>
<accession>A0ABD5RI60</accession>
<evidence type="ECO:0000313" key="4">
    <source>
        <dbReference type="Proteomes" id="UP001596099"/>
    </source>
</evidence>
<feature type="transmembrane region" description="Helical" evidence="1">
    <location>
        <begin position="110"/>
        <end position="133"/>
    </location>
</feature>
<proteinExistence type="predicted"/>
<sequence>MADKQTQNERSVRTNVALSTVDQFVDVVAILLFLVVLQAAIRSVEPTGLFGLGGPLRVAVTLVALLFLPGYALTTVLFPTHPRHGHEDRLWISPTFEGRLPDAPALGERLLLSFGLSLAVVPLAGMGLSVLSLGYDPQTVGNATTLLVVLPLLLGTIRRLQMPEERRYLVSLQYTLRQVGGGLRGTTRADTLSNVAVVLGVVAVVVVSALAITAPQSGAGYTDFSLLSENGQGEFVADDYPAEFVAGESQALTFRVADTDPGETSYEVVVVLERVDDNGGVTERAELDRYRHTVDDGPWVRQHSVTPSMTGDDLRLTYLLYDGEAPSNPKQANADQSLYVWVSVSNGN</sequence>
<keyword evidence="4" id="KW-1185">Reference proteome</keyword>
<name>A0ABD5RI60_9EURY</name>
<evidence type="ECO:0000259" key="2">
    <source>
        <dbReference type="Pfam" id="PF07760"/>
    </source>
</evidence>
<dbReference type="InterPro" id="IPR011674">
    <property type="entry name" value="DUF1616"/>
</dbReference>
<evidence type="ECO:0000256" key="1">
    <source>
        <dbReference type="SAM" id="Phobius"/>
    </source>
</evidence>
<feature type="transmembrane region" description="Helical" evidence="1">
    <location>
        <begin position="139"/>
        <end position="157"/>
    </location>
</feature>
<comment type="caution">
    <text evidence="3">The sequence shown here is derived from an EMBL/GenBank/DDBJ whole genome shotgun (WGS) entry which is preliminary data.</text>
</comment>
<dbReference type="Proteomes" id="UP001596099">
    <property type="component" value="Unassembled WGS sequence"/>
</dbReference>
<dbReference type="EMBL" id="JBHSQH010000001">
    <property type="protein sequence ID" value="MFC5970145.1"/>
    <property type="molecule type" value="Genomic_DNA"/>
</dbReference>
<keyword evidence="1" id="KW-0812">Transmembrane</keyword>
<feature type="transmembrane region" description="Helical" evidence="1">
    <location>
        <begin position="21"/>
        <end position="41"/>
    </location>
</feature>
<organism evidence="3 4">
    <name type="scientific">Halomarina salina</name>
    <dbReference type="NCBI Taxonomy" id="1872699"/>
    <lineage>
        <taxon>Archaea</taxon>
        <taxon>Methanobacteriati</taxon>
        <taxon>Methanobacteriota</taxon>
        <taxon>Stenosarchaea group</taxon>
        <taxon>Halobacteria</taxon>
        <taxon>Halobacteriales</taxon>
        <taxon>Natronomonadaceae</taxon>
        <taxon>Halomarina</taxon>
    </lineage>
</organism>
<feature type="transmembrane region" description="Helical" evidence="1">
    <location>
        <begin position="56"/>
        <end position="79"/>
    </location>
</feature>
<reference evidence="3 4" key="1">
    <citation type="journal article" date="2019" name="Int. J. Syst. Evol. Microbiol.">
        <title>The Global Catalogue of Microorganisms (GCM) 10K type strain sequencing project: providing services to taxonomists for standard genome sequencing and annotation.</title>
        <authorList>
            <consortium name="The Broad Institute Genomics Platform"/>
            <consortium name="The Broad Institute Genome Sequencing Center for Infectious Disease"/>
            <person name="Wu L."/>
            <person name="Ma J."/>
        </authorList>
    </citation>
    <scope>NUCLEOTIDE SEQUENCE [LARGE SCALE GENOMIC DNA]</scope>
    <source>
        <strain evidence="3 4">CGMCC 1.12543</strain>
    </source>
</reference>